<feature type="transmembrane region" description="Helical" evidence="5">
    <location>
        <begin position="99"/>
        <end position="117"/>
    </location>
</feature>
<protein>
    <recommendedName>
        <fullName evidence="5">UPF0344 protein HMPREF1015_01616</fullName>
    </recommendedName>
</protein>
<evidence type="ECO:0000313" key="6">
    <source>
        <dbReference type="EMBL" id="EHL78439.1"/>
    </source>
</evidence>
<name>G9QK77_9BACI</name>
<dbReference type="PATRIC" id="fig|665952.3.peg.1406"/>
<feature type="transmembrane region" description="Helical" evidence="5">
    <location>
        <begin position="73"/>
        <end position="92"/>
    </location>
</feature>
<comment type="similarity">
    <text evidence="5">Belongs to the UPF0344 family.</text>
</comment>
<organism evidence="6 7">
    <name type="scientific">Bacillus smithii 7_3_47FAA</name>
    <dbReference type="NCBI Taxonomy" id="665952"/>
    <lineage>
        <taxon>Bacteria</taxon>
        <taxon>Bacillati</taxon>
        <taxon>Bacillota</taxon>
        <taxon>Bacilli</taxon>
        <taxon>Bacillales</taxon>
        <taxon>Bacillaceae</taxon>
        <taxon>Bacillus</taxon>
    </lineage>
</organism>
<evidence type="ECO:0000256" key="3">
    <source>
        <dbReference type="ARBA" id="ARBA00022989"/>
    </source>
</evidence>
<keyword evidence="2 5" id="KW-0812">Transmembrane</keyword>
<keyword evidence="3 5" id="KW-1133">Transmembrane helix</keyword>
<accession>G9QK77</accession>
<evidence type="ECO:0000256" key="1">
    <source>
        <dbReference type="ARBA" id="ARBA00022475"/>
    </source>
</evidence>
<keyword evidence="7" id="KW-1185">Reference proteome</keyword>
<comment type="caution">
    <text evidence="6">The sequence shown here is derived from an EMBL/GenBank/DDBJ whole genome shotgun (WGS) entry which is preliminary data.</text>
</comment>
<sequence length="127" mass="14628">MESVLFYNTHLHITTWVIAIILFLVALGLSRGQNKKSLNITHMILRLFYVFVFLTGLFLFMKNHAINEMLYGIKLLVGLIVIGMMEMTLVRLKKGKSATVYWIILILALIAVFYIGFKLPLGFHFFS</sequence>
<dbReference type="GO" id="GO:0005886">
    <property type="term" value="C:plasma membrane"/>
    <property type="evidence" value="ECO:0007669"/>
    <property type="project" value="UniProtKB-SubCell"/>
</dbReference>
<dbReference type="RefSeq" id="WP_003353717.1">
    <property type="nucleotide sequence ID" value="NZ_JH414748.1"/>
</dbReference>
<reference evidence="6 7" key="1">
    <citation type="submission" date="2011-09" db="EMBL/GenBank/DDBJ databases">
        <title>The Genome Sequence of Bacillus smithii 7_3_47FAA.</title>
        <authorList>
            <consortium name="The Broad Institute Genome Sequencing Platform"/>
            <person name="Earl A."/>
            <person name="Ward D."/>
            <person name="Feldgarden M."/>
            <person name="Gevers D."/>
            <person name="Daigneault M."/>
            <person name="Strauss J."/>
            <person name="Allen-Vercoe E."/>
            <person name="Young S.K."/>
            <person name="Zeng Q."/>
            <person name="Gargeya S."/>
            <person name="Fitzgerald M."/>
            <person name="Haas B."/>
            <person name="Abouelleil A."/>
            <person name="Alvarado L."/>
            <person name="Arachchi H.M."/>
            <person name="Berlin A."/>
            <person name="Brown A."/>
            <person name="Chapman S.B."/>
            <person name="Chen Z."/>
            <person name="Dunbar C."/>
            <person name="Freedman E."/>
            <person name="Gearin G."/>
            <person name="Goldberg J."/>
            <person name="Griggs A."/>
            <person name="Gujja S."/>
            <person name="Heiman D."/>
            <person name="Howarth C."/>
            <person name="Larson L."/>
            <person name="Lui A."/>
            <person name="MacDonald P.J.P."/>
            <person name="Montmayeur A."/>
            <person name="Murphy C."/>
            <person name="Neiman D."/>
            <person name="Pearson M."/>
            <person name="Priest M."/>
            <person name="Roberts A."/>
            <person name="Saif S."/>
            <person name="Shea T."/>
            <person name="Shenoy N."/>
            <person name="Sisk P."/>
            <person name="Stolte C."/>
            <person name="Sykes S."/>
            <person name="Wortman J."/>
            <person name="Nusbaum C."/>
            <person name="Birren B."/>
        </authorList>
    </citation>
    <scope>NUCLEOTIDE SEQUENCE [LARGE SCALE GENOMIC DNA]</scope>
    <source>
        <strain evidence="6 7">7_3_47FAA</strain>
    </source>
</reference>
<dbReference type="HOGENOM" id="CLU_146641_1_1_9"/>
<dbReference type="EMBL" id="ACWF01000069">
    <property type="protein sequence ID" value="EHL78439.1"/>
    <property type="molecule type" value="Genomic_DNA"/>
</dbReference>
<dbReference type="Pfam" id="PF07457">
    <property type="entry name" value="DUF1516"/>
    <property type="match status" value="1"/>
</dbReference>
<feature type="transmembrane region" description="Helical" evidence="5">
    <location>
        <begin position="13"/>
        <end position="31"/>
    </location>
</feature>
<evidence type="ECO:0000313" key="7">
    <source>
        <dbReference type="Proteomes" id="UP000011747"/>
    </source>
</evidence>
<evidence type="ECO:0000256" key="2">
    <source>
        <dbReference type="ARBA" id="ARBA00022692"/>
    </source>
</evidence>
<evidence type="ECO:0000256" key="4">
    <source>
        <dbReference type="ARBA" id="ARBA00023136"/>
    </source>
</evidence>
<keyword evidence="4 5" id="KW-0472">Membrane</keyword>
<feature type="transmembrane region" description="Helical" evidence="5">
    <location>
        <begin position="43"/>
        <end position="61"/>
    </location>
</feature>
<comment type="subcellular location">
    <subcellularLocation>
        <location evidence="5">Cell membrane</location>
        <topology evidence="5">Multi-pass membrane protein</topology>
    </subcellularLocation>
</comment>
<gene>
    <name evidence="6" type="ORF">HMPREF1015_01616</name>
</gene>
<dbReference type="HAMAP" id="MF_01536">
    <property type="entry name" value="UPF0344"/>
    <property type="match status" value="1"/>
</dbReference>
<evidence type="ECO:0000256" key="5">
    <source>
        <dbReference type="HAMAP-Rule" id="MF_01536"/>
    </source>
</evidence>
<dbReference type="Proteomes" id="UP000011747">
    <property type="component" value="Unassembled WGS sequence"/>
</dbReference>
<dbReference type="InterPro" id="IPR010899">
    <property type="entry name" value="UPF0344"/>
</dbReference>
<keyword evidence="1 5" id="KW-1003">Cell membrane</keyword>
<proteinExistence type="inferred from homology"/>
<dbReference type="AlphaFoldDB" id="G9QK77"/>